<dbReference type="PANTHER" id="PTHR24250:SF30">
    <property type="entry name" value="SERINE PROTEASE 38"/>
    <property type="match status" value="1"/>
</dbReference>
<proteinExistence type="predicted"/>
<dbReference type="PROSITE" id="PS50240">
    <property type="entry name" value="TRYPSIN_DOM"/>
    <property type="match status" value="2"/>
</dbReference>
<gene>
    <name evidence="5" type="ORF">ABMA28_002628</name>
</gene>
<dbReference type="AlphaFoldDB" id="A0ABD0SXH0"/>
<dbReference type="Gene3D" id="2.40.10.10">
    <property type="entry name" value="Trypsin-like serine proteases"/>
    <property type="match status" value="2"/>
</dbReference>
<feature type="domain" description="Peptidase S1" evidence="4">
    <location>
        <begin position="41"/>
        <end position="298"/>
    </location>
</feature>
<dbReference type="GO" id="GO:0006508">
    <property type="term" value="P:proteolysis"/>
    <property type="evidence" value="ECO:0007669"/>
    <property type="project" value="UniProtKB-KW"/>
</dbReference>
<dbReference type="InterPro" id="IPR043504">
    <property type="entry name" value="Peptidase_S1_PA_chymotrypsin"/>
</dbReference>
<dbReference type="PROSITE" id="PS00134">
    <property type="entry name" value="TRYPSIN_HIS"/>
    <property type="match status" value="2"/>
</dbReference>
<dbReference type="Pfam" id="PF00089">
    <property type="entry name" value="Trypsin"/>
    <property type="match status" value="2"/>
</dbReference>
<evidence type="ECO:0000256" key="1">
    <source>
        <dbReference type="ARBA" id="ARBA00023157"/>
    </source>
</evidence>
<evidence type="ECO:0000313" key="6">
    <source>
        <dbReference type="Proteomes" id="UP001549921"/>
    </source>
</evidence>
<accession>A0ABD0SXH0</accession>
<keyword evidence="1" id="KW-1015">Disulfide bond</keyword>
<evidence type="ECO:0000256" key="2">
    <source>
        <dbReference type="RuleBase" id="RU363034"/>
    </source>
</evidence>
<reference evidence="5 6" key="1">
    <citation type="submission" date="2024-06" db="EMBL/GenBank/DDBJ databases">
        <title>A chromosome-level genome assembly of beet webworm, Loxostege sticticalis.</title>
        <authorList>
            <person name="Zhang Y."/>
        </authorList>
    </citation>
    <scope>NUCLEOTIDE SEQUENCE [LARGE SCALE GENOMIC DNA]</scope>
    <source>
        <strain evidence="5">AQ028</strain>
        <tissue evidence="5">Male pupae</tissue>
    </source>
</reference>
<evidence type="ECO:0000313" key="5">
    <source>
        <dbReference type="EMBL" id="KAL0830463.1"/>
    </source>
</evidence>
<dbReference type="SUPFAM" id="SSF50494">
    <property type="entry name" value="Trypsin-like serine proteases"/>
    <property type="match status" value="2"/>
</dbReference>
<dbReference type="CDD" id="cd00190">
    <property type="entry name" value="Tryp_SPc"/>
    <property type="match status" value="1"/>
</dbReference>
<dbReference type="InterPro" id="IPR033116">
    <property type="entry name" value="TRYPSIN_SER"/>
</dbReference>
<name>A0ABD0SXH0_LOXSC</name>
<organism evidence="5 6">
    <name type="scientific">Loxostege sticticalis</name>
    <name type="common">Beet webworm moth</name>
    <dbReference type="NCBI Taxonomy" id="481309"/>
    <lineage>
        <taxon>Eukaryota</taxon>
        <taxon>Metazoa</taxon>
        <taxon>Ecdysozoa</taxon>
        <taxon>Arthropoda</taxon>
        <taxon>Hexapoda</taxon>
        <taxon>Insecta</taxon>
        <taxon>Pterygota</taxon>
        <taxon>Neoptera</taxon>
        <taxon>Endopterygota</taxon>
        <taxon>Lepidoptera</taxon>
        <taxon>Glossata</taxon>
        <taxon>Ditrysia</taxon>
        <taxon>Pyraloidea</taxon>
        <taxon>Crambidae</taxon>
        <taxon>Pyraustinae</taxon>
        <taxon>Loxostege</taxon>
    </lineage>
</organism>
<comment type="caution">
    <text evidence="5">The sequence shown here is derived from an EMBL/GenBank/DDBJ whole genome shotgun (WGS) entry which is preliminary data.</text>
</comment>
<dbReference type="PRINTS" id="PR00722">
    <property type="entry name" value="CHYMOTRYPSIN"/>
</dbReference>
<dbReference type="InterPro" id="IPR001314">
    <property type="entry name" value="Peptidase_S1A"/>
</dbReference>
<keyword evidence="2" id="KW-0378">Hydrolase</keyword>
<feature type="chain" id="PRO_5044852713" description="Peptidase S1 domain-containing protein" evidence="3">
    <location>
        <begin position="24"/>
        <end position="520"/>
    </location>
</feature>
<evidence type="ECO:0000256" key="3">
    <source>
        <dbReference type="SAM" id="SignalP"/>
    </source>
</evidence>
<keyword evidence="3" id="KW-0732">Signal</keyword>
<dbReference type="InterPro" id="IPR001254">
    <property type="entry name" value="Trypsin_dom"/>
</dbReference>
<sequence length="520" mass="58452">MFMPRLSAMFLIIFHLLFEVCSSQVLEEPVFVRASALVPRIVNGTPAELGDVPYQVGFKQSKGRVYKTFCGGTIIGPAKLVSAAHCFTYKGSSCCKTDVIQEGKEINKYYAVAGTLLNEERYPKKGDKSVAQWRRVSKVIYPSTFDFPKDDICVVMVQSSFNFNDHVSPVSYASSKYEDYRGECLVSGYGRITKKGIRSEILLLAVVEVLPNYYCNKLHNRNMKKFICTSAKIADISKGDSGGPLVCQNTRAGKRSVLVGVVSGKRFKKRRIEGRTIKGGSFFTRVSAYSDYVTKNETKDHKSMYLYYYCITCSTQVLDQPVFVNESALIPRIVNGFPARIGDVPYQVAFKRRKSGSKRRYSTFCGGAIIGDKKIITAAHCFNVDKSICCGDIVLEGNEVSEKFAVAATLLNVERYDPNSKSKRTAQWRRLSKVFYPGSFKFPKDDIAIVVVQEKFTFNKNVAWIPYATRYRDYRGECLMSGYGRMEEGDVCIVIIWVKIKKPAKCESDSRTEGSVQTCM</sequence>
<dbReference type="InterPro" id="IPR009003">
    <property type="entry name" value="Peptidase_S1_PA"/>
</dbReference>
<dbReference type="InterPro" id="IPR018114">
    <property type="entry name" value="TRYPSIN_HIS"/>
</dbReference>
<dbReference type="PROSITE" id="PS00135">
    <property type="entry name" value="TRYPSIN_SER"/>
    <property type="match status" value="1"/>
</dbReference>
<feature type="signal peptide" evidence="3">
    <location>
        <begin position="1"/>
        <end position="23"/>
    </location>
</feature>
<keyword evidence="2" id="KW-0645">Protease</keyword>
<evidence type="ECO:0000259" key="4">
    <source>
        <dbReference type="PROSITE" id="PS50240"/>
    </source>
</evidence>
<keyword evidence="2" id="KW-0720">Serine protease</keyword>
<dbReference type="PANTHER" id="PTHR24250">
    <property type="entry name" value="CHYMOTRYPSIN-RELATED"/>
    <property type="match status" value="1"/>
</dbReference>
<dbReference type="Proteomes" id="UP001549921">
    <property type="component" value="Unassembled WGS sequence"/>
</dbReference>
<dbReference type="GO" id="GO:0008236">
    <property type="term" value="F:serine-type peptidase activity"/>
    <property type="evidence" value="ECO:0007669"/>
    <property type="project" value="UniProtKB-KW"/>
</dbReference>
<protein>
    <recommendedName>
        <fullName evidence="4">Peptidase S1 domain-containing protein</fullName>
    </recommendedName>
</protein>
<dbReference type="SMART" id="SM00020">
    <property type="entry name" value="Tryp_SPc"/>
    <property type="match status" value="2"/>
</dbReference>
<feature type="domain" description="Peptidase S1" evidence="4">
    <location>
        <begin position="333"/>
        <end position="520"/>
    </location>
</feature>
<dbReference type="EMBL" id="JBEDNZ010000013">
    <property type="protein sequence ID" value="KAL0830463.1"/>
    <property type="molecule type" value="Genomic_DNA"/>
</dbReference>